<keyword evidence="2" id="KW-0597">Phosphoprotein</keyword>
<dbReference type="PROSITE" id="PS00012">
    <property type="entry name" value="PHOSPHOPANTETHEINE"/>
    <property type="match status" value="1"/>
</dbReference>
<dbReference type="Pfam" id="PF00550">
    <property type="entry name" value="PP-binding"/>
    <property type="match status" value="1"/>
</dbReference>
<keyword evidence="1" id="KW-0596">Phosphopantetheine</keyword>
<organism evidence="4 5">
    <name type="scientific">Antrihabitans spumae</name>
    <dbReference type="NCBI Taxonomy" id="3373370"/>
    <lineage>
        <taxon>Bacteria</taxon>
        <taxon>Bacillati</taxon>
        <taxon>Actinomycetota</taxon>
        <taxon>Actinomycetes</taxon>
        <taxon>Mycobacteriales</taxon>
        <taxon>Nocardiaceae</taxon>
        <taxon>Antrihabitans</taxon>
    </lineage>
</organism>
<dbReference type="Pfam" id="PF00975">
    <property type="entry name" value="Thioesterase"/>
    <property type="match status" value="1"/>
</dbReference>
<evidence type="ECO:0000256" key="1">
    <source>
        <dbReference type="ARBA" id="ARBA00022450"/>
    </source>
</evidence>
<feature type="domain" description="Carrier" evidence="3">
    <location>
        <begin position="505"/>
        <end position="580"/>
    </location>
</feature>
<accession>A0ABW7KJL4</accession>
<dbReference type="InterPro" id="IPR020845">
    <property type="entry name" value="AMP-binding_CS"/>
</dbReference>
<gene>
    <name evidence="4" type="ORF">ACHIPV_12275</name>
</gene>
<dbReference type="InterPro" id="IPR029058">
    <property type="entry name" value="AB_hydrolase_fold"/>
</dbReference>
<dbReference type="Gene3D" id="3.30.300.30">
    <property type="match status" value="1"/>
</dbReference>
<dbReference type="Gene3D" id="2.30.38.10">
    <property type="entry name" value="Luciferase, Domain 3"/>
    <property type="match status" value="1"/>
</dbReference>
<dbReference type="InterPro" id="IPR009081">
    <property type="entry name" value="PP-bd_ACP"/>
</dbReference>
<dbReference type="InterPro" id="IPR001031">
    <property type="entry name" value="Thioesterase"/>
</dbReference>
<dbReference type="Proteomes" id="UP001609176">
    <property type="component" value="Unassembled WGS sequence"/>
</dbReference>
<dbReference type="InterPro" id="IPR036736">
    <property type="entry name" value="ACP-like_sf"/>
</dbReference>
<dbReference type="SUPFAM" id="SSF53474">
    <property type="entry name" value="alpha/beta-Hydrolases"/>
    <property type="match status" value="1"/>
</dbReference>
<dbReference type="SMART" id="SM00824">
    <property type="entry name" value="PKS_TE"/>
    <property type="match status" value="1"/>
</dbReference>
<comment type="caution">
    <text evidence="4">The sequence shown here is derived from an EMBL/GenBank/DDBJ whole genome shotgun (WGS) entry which is preliminary data.</text>
</comment>
<dbReference type="InterPro" id="IPR006162">
    <property type="entry name" value="Ppantetheine_attach_site"/>
</dbReference>
<dbReference type="InterPro" id="IPR020802">
    <property type="entry name" value="TesA-like"/>
</dbReference>
<dbReference type="SUPFAM" id="SSF47336">
    <property type="entry name" value="ACP-like"/>
    <property type="match status" value="1"/>
</dbReference>
<reference evidence="4 5" key="1">
    <citation type="submission" date="2024-10" db="EMBL/GenBank/DDBJ databases">
        <authorList>
            <person name="Riesco R."/>
        </authorList>
    </citation>
    <scope>NUCLEOTIDE SEQUENCE [LARGE SCALE GENOMIC DNA]</scope>
    <source>
        <strain evidence="4 5">NCIMB 15448</strain>
    </source>
</reference>
<dbReference type="RefSeq" id="WP_395124531.1">
    <property type="nucleotide sequence ID" value="NZ_JBIMSP010000016.1"/>
</dbReference>
<dbReference type="PROSITE" id="PS00455">
    <property type="entry name" value="AMP_BINDING"/>
    <property type="match status" value="1"/>
</dbReference>
<evidence type="ECO:0000313" key="5">
    <source>
        <dbReference type="Proteomes" id="UP001609176"/>
    </source>
</evidence>
<dbReference type="Gene3D" id="3.40.50.1820">
    <property type="entry name" value="alpha/beta hydrolase"/>
    <property type="match status" value="1"/>
</dbReference>
<dbReference type="EMBL" id="JBIMSP010000016">
    <property type="protein sequence ID" value="MFH5242655.1"/>
    <property type="molecule type" value="Genomic_DNA"/>
</dbReference>
<dbReference type="NCBIfam" id="TIGR01733">
    <property type="entry name" value="AA-adenyl-dom"/>
    <property type="match status" value="1"/>
</dbReference>
<dbReference type="Gene3D" id="3.40.50.980">
    <property type="match status" value="2"/>
</dbReference>
<protein>
    <submittedName>
        <fullName evidence="4">Amino acid adenylation domain-containing protein</fullName>
    </submittedName>
</protein>
<dbReference type="PANTHER" id="PTHR45527">
    <property type="entry name" value="NONRIBOSOMAL PEPTIDE SYNTHETASE"/>
    <property type="match status" value="1"/>
</dbReference>
<evidence type="ECO:0000313" key="4">
    <source>
        <dbReference type="EMBL" id="MFH5242655.1"/>
    </source>
</evidence>
<proteinExistence type="predicted"/>
<dbReference type="InterPro" id="IPR000873">
    <property type="entry name" value="AMP-dep_synth/lig_dom"/>
</dbReference>
<name>A0ABW7KJL4_9NOCA</name>
<dbReference type="PANTHER" id="PTHR45527:SF1">
    <property type="entry name" value="FATTY ACID SYNTHASE"/>
    <property type="match status" value="1"/>
</dbReference>
<dbReference type="CDD" id="cd17646">
    <property type="entry name" value="A_NRPS_AB3403-like"/>
    <property type="match status" value="1"/>
</dbReference>
<evidence type="ECO:0000256" key="2">
    <source>
        <dbReference type="ARBA" id="ARBA00022553"/>
    </source>
</evidence>
<dbReference type="InterPro" id="IPR010071">
    <property type="entry name" value="AA_adenyl_dom"/>
</dbReference>
<dbReference type="SUPFAM" id="SSF56801">
    <property type="entry name" value="Acetyl-CoA synthetase-like"/>
    <property type="match status" value="1"/>
</dbReference>
<evidence type="ECO:0000259" key="3">
    <source>
        <dbReference type="PROSITE" id="PS50075"/>
    </source>
</evidence>
<dbReference type="Pfam" id="PF13193">
    <property type="entry name" value="AMP-binding_C"/>
    <property type="match status" value="1"/>
</dbReference>
<sequence>MSEQDLLAGFDQQVQLTPAAPALIFGDRTLGFAEVDDRINRLARHLVTLGVGPEKTVALAMRRSIDLVVGMYAVVRAGGAFVPVDPDHPAARNAYILDTSAPVCVLTQGDTDPVVPAGLAVVRIDRLDLSQYSGAAAGFVIPSQASPAYVIFTSGSTGRPKGVSVSRGAFVNQLEWMRATYPMSSADAYLQKTATTFDVSMWGYFVPWRSGARLVLATPDGHRDVAYVSDLIARHQITVTDFVPSMLAVFATDADSAALSSLRCVFVIGEALPPATVAALRRVSPAALYNLYGPTEAAVSVTAEQAFANGAPVPIGAPIWNTQTYVLGARLEPVPVGVTGELYLAGAQLARGYVTRPDLTADRFVADPFGSNGSRMYRTGDLVSWNASGGLNYVGRTDFQVKLRGQRIELGEVEAALTESDDVSQAAVEVVGTAVGEQLVGYVVGIPGVAPAPDRLLTALRDRLPGYMVPDTIVLLAAFPLNASGKLDRAALPQPTRTNDLEFEEPTTPVELAIADVFAELLAVDRVGRNDDFFALGGNSLVGAQAITKIKGATGLDVALRWLFTHRTVAELAARVERPAVSADDTGGLDILLPIRESGDGAPLFCVHPVGGLAWQYLALTRHLDPRTGIYGVQSPNIVHAEPSPSSIEEMAARYVEEIRRVQPDGPYRLFGWSLGGVVAHAMAVQLQAAGADVSVLALADSHLAMDSAAFRKALRAFFRSVGIAIRDDMDLAELSTEQSAQFIAATRADIADFTVDRIQRIFGDAAKAPTLVNEYRPGVFDGDLLFFTAALEGPASAADATKWQPFVRGRVENQPITALHADMMTENALVQIGPLVDEWMAKRE</sequence>
<dbReference type="InterPro" id="IPR045851">
    <property type="entry name" value="AMP-bd_C_sf"/>
</dbReference>
<dbReference type="PROSITE" id="PS50075">
    <property type="entry name" value="CARRIER"/>
    <property type="match status" value="1"/>
</dbReference>
<dbReference type="Pfam" id="PF00501">
    <property type="entry name" value="AMP-binding"/>
    <property type="match status" value="1"/>
</dbReference>
<dbReference type="InterPro" id="IPR025110">
    <property type="entry name" value="AMP-bd_C"/>
</dbReference>